<dbReference type="PANTHER" id="PTHR11071:SF561">
    <property type="entry name" value="PEPTIDYL-PROLYL CIS-TRANS ISOMERASE D-RELATED"/>
    <property type="match status" value="1"/>
</dbReference>
<dbReference type="SUPFAM" id="SSF50891">
    <property type="entry name" value="Cyclophilin-like"/>
    <property type="match status" value="2"/>
</dbReference>
<dbReference type="Pfam" id="PF00160">
    <property type="entry name" value="Pro_isomerase"/>
    <property type="match status" value="2"/>
</dbReference>
<sequence>VWMEIDNNGTALGRIEIGLFGKIVPKTVKNFVELSKRPKGEGYIGSKFHRIVADFVVQGGDYTEGTGFGGKSIYGDKFPDENFELKHYGPGWVSMANAGKDTNGSQFFITLKKLDFLDGKHVVFGKVLEGMDVVKAIEKLQQETVGPHDPLVTIAAIGHEVVEKPFAVETGDAEEITVWFDIVLDDVQLGRIEIGLFGKIVPKTVKNFVELSKRPKGEGYIGSPFHRIIPYVLIEGGDFTKGDGSGGKSIYGDTFPDENFELKHYGPGWVSMANSGKDTNGSQFFITLNKTDSFDGKHVVFGKVLKGWDVVKWIEFWGFFGRSPAAVTITAVGHEVVDKPFAVGTEDAKEFTETTFPVETEAVQESTKNNFEAETEDVQETTQNTSELETDYVRETTQNTFAAGTESAEETTKDTSPANCLHLYSISGIFLMALL</sequence>
<dbReference type="GO" id="GO:0016018">
    <property type="term" value="F:cyclosporin A binding"/>
    <property type="evidence" value="ECO:0007669"/>
    <property type="project" value="TreeGrafter"/>
</dbReference>
<feature type="non-terminal residue" evidence="7">
    <location>
        <position position="1"/>
    </location>
</feature>
<feature type="domain" description="PPIase cyclophilin-type" evidence="6">
    <location>
        <begin position="2"/>
        <end position="159"/>
    </location>
</feature>
<keyword evidence="8" id="KW-1185">Reference proteome</keyword>
<keyword evidence="4 7" id="KW-0413">Isomerase</keyword>
<evidence type="ECO:0000259" key="6">
    <source>
        <dbReference type="PROSITE" id="PS50072"/>
    </source>
</evidence>
<accession>A0A2G9U7F9</accession>
<dbReference type="InterPro" id="IPR029000">
    <property type="entry name" value="Cyclophilin-like_dom_sf"/>
</dbReference>
<organism evidence="7 8">
    <name type="scientific">Teladorsagia circumcincta</name>
    <name type="common">Brown stomach worm</name>
    <name type="synonym">Ostertagia circumcincta</name>
    <dbReference type="NCBI Taxonomy" id="45464"/>
    <lineage>
        <taxon>Eukaryota</taxon>
        <taxon>Metazoa</taxon>
        <taxon>Ecdysozoa</taxon>
        <taxon>Nematoda</taxon>
        <taxon>Chromadorea</taxon>
        <taxon>Rhabditida</taxon>
        <taxon>Rhabditina</taxon>
        <taxon>Rhabditomorpha</taxon>
        <taxon>Strongyloidea</taxon>
        <taxon>Trichostrongylidae</taxon>
        <taxon>Teladorsagia</taxon>
    </lineage>
</organism>
<feature type="domain" description="PPIase cyclophilin-type" evidence="6">
    <location>
        <begin position="179"/>
        <end position="315"/>
    </location>
</feature>
<dbReference type="OrthoDB" id="193499at2759"/>
<dbReference type="InterPro" id="IPR020892">
    <property type="entry name" value="Cyclophilin-type_PPIase_CS"/>
</dbReference>
<evidence type="ECO:0000256" key="3">
    <source>
        <dbReference type="ARBA" id="ARBA00023110"/>
    </source>
</evidence>
<evidence type="ECO:0000256" key="5">
    <source>
        <dbReference type="SAM" id="MobiDB-lite"/>
    </source>
</evidence>
<dbReference type="GO" id="GO:0006457">
    <property type="term" value="P:protein folding"/>
    <property type="evidence" value="ECO:0007669"/>
    <property type="project" value="InterPro"/>
</dbReference>
<protein>
    <recommendedName>
        <fullName evidence="2">peptidylprolyl isomerase</fullName>
        <ecNumber evidence="2">5.2.1.8</ecNumber>
    </recommendedName>
</protein>
<comment type="catalytic activity">
    <reaction evidence="1">
        <text>[protein]-peptidylproline (omega=180) = [protein]-peptidylproline (omega=0)</text>
        <dbReference type="Rhea" id="RHEA:16237"/>
        <dbReference type="Rhea" id="RHEA-COMP:10747"/>
        <dbReference type="Rhea" id="RHEA-COMP:10748"/>
        <dbReference type="ChEBI" id="CHEBI:83833"/>
        <dbReference type="ChEBI" id="CHEBI:83834"/>
        <dbReference type="EC" id="5.2.1.8"/>
    </reaction>
</comment>
<gene>
    <name evidence="7" type="ORF">TELCIR_12144</name>
</gene>
<dbReference type="Proteomes" id="UP000230423">
    <property type="component" value="Unassembled WGS sequence"/>
</dbReference>
<evidence type="ECO:0000256" key="4">
    <source>
        <dbReference type="ARBA" id="ARBA00023235"/>
    </source>
</evidence>
<dbReference type="FunFam" id="2.40.100.10:FF:000001">
    <property type="entry name" value="Peptidyl-prolyl cis-trans isomerase"/>
    <property type="match status" value="1"/>
</dbReference>
<dbReference type="EMBL" id="KZ348458">
    <property type="protein sequence ID" value="PIO66153.1"/>
    <property type="molecule type" value="Genomic_DNA"/>
</dbReference>
<name>A0A2G9U7F9_TELCI</name>
<dbReference type="EC" id="5.2.1.8" evidence="2"/>
<evidence type="ECO:0000313" key="7">
    <source>
        <dbReference type="EMBL" id="PIO66153.1"/>
    </source>
</evidence>
<dbReference type="GO" id="GO:0003755">
    <property type="term" value="F:peptidyl-prolyl cis-trans isomerase activity"/>
    <property type="evidence" value="ECO:0007669"/>
    <property type="project" value="UniProtKB-KW"/>
</dbReference>
<dbReference type="PROSITE" id="PS50072">
    <property type="entry name" value="CSA_PPIASE_2"/>
    <property type="match status" value="2"/>
</dbReference>
<dbReference type="AlphaFoldDB" id="A0A2G9U7F9"/>
<dbReference type="InterPro" id="IPR002130">
    <property type="entry name" value="Cyclophilin-type_PPIase_dom"/>
</dbReference>
<evidence type="ECO:0000256" key="2">
    <source>
        <dbReference type="ARBA" id="ARBA00013194"/>
    </source>
</evidence>
<reference evidence="7 8" key="1">
    <citation type="submission" date="2015-09" db="EMBL/GenBank/DDBJ databases">
        <title>Draft genome of the parasitic nematode Teladorsagia circumcincta isolate WARC Sus (inbred).</title>
        <authorList>
            <person name="Mitreva M."/>
        </authorList>
    </citation>
    <scope>NUCLEOTIDE SEQUENCE [LARGE SCALE GENOMIC DNA]</scope>
    <source>
        <strain evidence="7 8">S</strain>
    </source>
</reference>
<keyword evidence="3" id="KW-0697">Rotamase</keyword>
<evidence type="ECO:0000313" key="8">
    <source>
        <dbReference type="Proteomes" id="UP000230423"/>
    </source>
</evidence>
<proteinExistence type="predicted"/>
<dbReference type="PRINTS" id="PR00153">
    <property type="entry name" value="CSAPPISMRASE"/>
</dbReference>
<feature type="region of interest" description="Disordered" evidence="5">
    <location>
        <begin position="365"/>
        <end position="386"/>
    </location>
</feature>
<dbReference type="FunFam" id="2.40.100.10:FF:000025">
    <property type="entry name" value="Peptidyl-prolyl cis-trans isomerase CYP19-2"/>
    <property type="match status" value="1"/>
</dbReference>
<dbReference type="PANTHER" id="PTHR11071">
    <property type="entry name" value="PEPTIDYL-PROLYL CIS-TRANS ISOMERASE"/>
    <property type="match status" value="1"/>
</dbReference>
<evidence type="ECO:0000256" key="1">
    <source>
        <dbReference type="ARBA" id="ARBA00000971"/>
    </source>
</evidence>
<dbReference type="PROSITE" id="PS00170">
    <property type="entry name" value="CSA_PPIASE_1"/>
    <property type="match status" value="1"/>
</dbReference>
<dbReference type="GO" id="GO:0005737">
    <property type="term" value="C:cytoplasm"/>
    <property type="evidence" value="ECO:0007669"/>
    <property type="project" value="TreeGrafter"/>
</dbReference>
<dbReference type="Gene3D" id="2.40.100.10">
    <property type="entry name" value="Cyclophilin-like"/>
    <property type="match status" value="2"/>
</dbReference>